<proteinExistence type="predicted"/>
<dbReference type="EMBL" id="JAGMWN010000005">
    <property type="protein sequence ID" value="MBP5857643.1"/>
    <property type="molecule type" value="Genomic_DNA"/>
</dbReference>
<keyword evidence="1" id="KW-0472">Membrane</keyword>
<feature type="transmembrane region" description="Helical" evidence="1">
    <location>
        <begin position="100"/>
        <end position="118"/>
    </location>
</feature>
<evidence type="ECO:0000313" key="2">
    <source>
        <dbReference type="EMBL" id="MBP5857643.1"/>
    </source>
</evidence>
<dbReference type="RefSeq" id="WP_210682234.1">
    <property type="nucleotide sequence ID" value="NZ_JAGMWN010000005.1"/>
</dbReference>
<feature type="transmembrane region" description="Helical" evidence="1">
    <location>
        <begin position="75"/>
        <end position="94"/>
    </location>
</feature>
<dbReference type="Pfam" id="PF04304">
    <property type="entry name" value="DUF454"/>
    <property type="match status" value="1"/>
</dbReference>
<keyword evidence="1" id="KW-1133">Transmembrane helix</keyword>
<gene>
    <name evidence="2" type="ORF">KAJ83_11540</name>
</gene>
<dbReference type="InterPro" id="IPR007401">
    <property type="entry name" value="DUF454"/>
</dbReference>
<feature type="transmembrane region" description="Helical" evidence="1">
    <location>
        <begin position="12"/>
        <end position="43"/>
    </location>
</feature>
<dbReference type="PANTHER" id="PTHR35813:SF1">
    <property type="entry name" value="INNER MEMBRANE PROTEIN YBAN"/>
    <property type="match status" value="1"/>
</dbReference>
<dbReference type="PIRSF" id="PIRSF016789">
    <property type="entry name" value="DUF454"/>
    <property type="match status" value="1"/>
</dbReference>
<evidence type="ECO:0000256" key="1">
    <source>
        <dbReference type="SAM" id="Phobius"/>
    </source>
</evidence>
<keyword evidence="3" id="KW-1185">Reference proteome</keyword>
<name>A0A8J7SMV6_9PROT</name>
<accession>A0A8J7SMV6</accession>
<dbReference type="AlphaFoldDB" id="A0A8J7SMV6"/>
<protein>
    <submittedName>
        <fullName evidence="2">YbaN family protein</fullName>
    </submittedName>
</protein>
<dbReference type="PANTHER" id="PTHR35813">
    <property type="entry name" value="INNER MEMBRANE PROTEIN YBAN"/>
    <property type="match status" value="1"/>
</dbReference>
<organism evidence="2 3">
    <name type="scientific">Marivibrio halodurans</name>
    <dbReference type="NCBI Taxonomy" id="2039722"/>
    <lineage>
        <taxon>Bacteria</taxon>
        <taxon>Pseudomonadati</taxon>
        <taxon>Pseudomonadota</taxon>
        <taxon>Alphaproteobacteria</taxon>
        <taxon>Rhodospirillales</taxon>
        <taxon>Rhodospirillaceae</taxon>
        <taxon>Marivibrio</taxon>
    </lineage>
</organism>
<reference evidence="2" key="1">
    <citation type="submission" date="2021-04" db="EMBL/GenBank/DDBJ databases">
        <authorList>
            <person name="Zhang D.-C."/>
        </authorList>
    </citation>
    <scope>NUCLEOTIDE SEQUENCE</scope>
    <source>
        <strain evidence="2">CGMCC 1.15697</strain>
    </source>
</reference>
<dbReference type="GO" id="GO:0005886">
    <property type="term" value="C:plasma membrane"/>
    <property type="evidence" value="ECO:0007669"/>
    <property type="project" value="TreeGrafter"/>
</dbReference>
<evidence type="ECO:0000313" key="3">
    <source>
        <dbReference type="Proteomes" id="UP000672602"/>
    </source>
</evidence>
<keyword evidence="1" id="KW-0812">Transmembrane</keyword>
<comment type="caution">
    <text evidence="2">The sequence shown here is derived from an EMBL/GenBank/DDBJ whole genome shotgun (WGS) entry which is preliminary data.</text>
</comment>
<dbReference type="Proteomes" id="UP000672602">
    <property type="component" value="Unassembled WGS sequence"/>
</dbReference>
<sequence>MTDAARRHLFFAIGIVATALGFVGVALPIMPTVPFLIVAVWAFSRSSRRFHDWLYHHPTYGPTLRRWDKYRVIPPLAKLWSVLAMAGGLTLTALFTEVPAWAVVGAAVAMTAVGIYICTRPSRPPPGAGI</sequence>